<proteinExistence type="predicted"/>
<gene>
    <name evidence="2" type="ORF">CEXT_800131</name>
</gene>
<organism evidence="2 3">
    <name type="scientific">Caerostris extrusa</name>
    <name type="common">Bark spider</name>
    <name type="synonym">Caerostris bankana</name>
    <dbReference type="NCBI Taxonomy" id="172846"/>
    <lineage>
        <taxon>Eukaryota</taxon>
        <taxon>Metazoa</taxon>
        <taxon>Ecdysozoa</taxon>
        <taxon>Arthropoda</taxon>
        <taxon>Chelicerata</taxon>
        <taxon>Arachnida</taxon>
        <taxon>Araneae</taxon>
        <taxon>Araneomorphae</taxon>
        <taxon>Entelegynae</taxon>
        <taxon>Araneoidea</taxon>
        <taxon>Araneidae</taxon>
        <taxon>Caerostris</taxon>
    </lineage>
</organism>
<name>A0AAV4TM50_CAEEX</name>
<comment type="caution">
    <text evidence="2">The sequence shown here is derived from an EMBL/GenBank/DDBJ whole genome shotgun (WGS) entry which is preliminary data.</text>
</comment>
<sequence length="80" mass="8976">MRLQSRVKSREIDLHQLRGQIAVFVESTSPGREGRKADRSIVTRSDDSDGLASTTVSVNPSITHHKGHGTLFLEHRRNQN</sequence>
<dbReference type="Proteomes" id="UP001054945">
    <property type="component" value="Unassembled WGS sequence"/>
</dbReference>
<accession>A0AAV4TM50</accession>
<evidence type="ECO:0000313" key="2">
    <source>
        <dbReference type="EMBL" id="GIY47200.1"/>
    </source>
</evidence>
<dbReference type="AlphaFoldDB" id="A0AAV4TM50"/>
<evidence type="ECO:0000313" key="3">
    <source>
        <dbReference type="Proteomes" id="UP001054945"/>
    </source>
</evidence>
<reference evidence="2 3" key="1">
    <citation type="submission" date="2021-06" db="EMBL/GenBank/DDBJ databases">
        <title>Caerostris extrusa draft genome.</title>
        <authorList>
            <person name="Kono N."/>
            <person name="Arakawa K."/>
        </authorList>
    </citation>
    <scope>NUCLEOTIDE SEQUENCE [LARGE SCALE GENOMIC DNA]</scope>
</reference>
<feature type="compositionally biased region" description="Basic and acidic residues" evidence="1">
    <location>
        <begin position="32"/>
        <end position="47"/>
    </location>
</feature>
<evidence type="ECO:0000256" key="1">
    <source>
        <dbReference type="SAM" id="MobiDB-lite"/>
    </source>
</evidence>
<keyword evidence="3" id="KW-1185">Reference proteome</keyword>
<dbReference type="EMBL" id="BPLR01011541">
    <property type="protein sequence ID" value="GIY47200.1"/>
    <property type="molecule type" value="Genomic_DNA"/>
</dbReference>
<feature type="compositionally biased region" description="Polar residues" evidence="1">
    <location>
        <begin position="51"/>
        <end position="62"/>
    </location>
</feature>
<feature type="region of interest" description="Disordered" evidence="1">
    <location>
        <begin position="28"/>
        <end position="80"/>
    </location>
</feature>
<protein>
    <submittedName>
        <fullName evidence="2">Uncharacterized protein</fullName>
    </submittedName>
</protein>